<protein>
    <recommendedName>
        <fullName evidence="2">KY-like immunoglobulin-like domain-containing protein</fullName>
    </recommendedName>
</protein>
<dbReference type="AlphaFoldDB" id="A0A448XAT4"/>
<proteinExistence type="predicted"/>
<sequence length="315" mass="34813">MGQPFKVDDSSATLGSVTLAEDRLSNASSSSRGLDSQSRSHISQQPLPRLMGKLKSTLVWQYHVVSDSGSPVRGLPSLTPGYLGALPRFDLYGLATVSHSDPFIQANTGELCVQLAMATRPNTSPVRIMAQLVHASNDVAEDCSQQLLQQMRENQIYFLIRFPHPGYFKLQIYALPQHEVGDSLPSVYNYLLEATQAHRGRVSLAAVPFPTQFAQWKEGCYLHQPIDGLLTRPTSVAGAGTNNDSITFAVTVPRARSMAAVVGDEWTHLELQGDRWNGRVPMRKHWGREPSLALCANYRDSDSNYVTLLEYTLGR</sequence>
<dbReference type="InterPro" id="IPR053041">
    <property type="entry name" value="Transglut-like_Superfamily_Mod"/>
</dbReference>
<evidence type="ECO:0000259" key="2">
    <source>
        <dbReference type="Pfam" id="PF23265"/>
    </source>
</evidence>
<dbReference type="OrthoDB" id="6129702at2759"/>
<gene>
    <name evidence="3" type="ORF">PXEA_LOCUS25881</name>
</gene>
<dbReference type="PANTHER" id="PTHR47020:SF1">
    <property type="entry name" value="HILLARIN"/>
    <property type="match status" value="1"/>
</dbReference>
<evidence type="ECO:0000313" key="3">
    <source>
        <dbReference type="EMBL" id="VEL32441.1"/>
    </source>
</evidence>
<name>A0A448XAT4_9PLAT</name>
<organism evidence="3 4">
    <name type="scientific">Protopolystoma xenopodis</name>
    <dbReference type="NCBI Taxonomy" id="117903"/>
    <lineage>
        <taxon>Eukaryota</taxon>
        <taxon>Metazoa</taxon>
        <taxon>Spiralia</taxon>
        <taxon>Lophotrochozoa</taxon>
        <taxon>Platyhelminthes</taxon>
        <taxon>Monogenea</taxon>
        <taxon>Polyopisthocotylea</taxon>
        <taxon>Polystomatidea</taxon>
        <taxon>Polystomatidae</taxon>
        <taxon>Protopolystoma</taxon>
    </lineage>
</organism>
<feature type="compositionally biased region" description="Low complexity" evidence="1">
    <location>
        <begin position="28"/>
        <end position="40"/>
    </location>
</feature>
<comment type="caution">
    <text evidence="3">The sequence shown here is derived from an EMBL/GenBank/DDBJ whole genome shotgun (WGS) entry which is preliminary data.</text>
</comment>
<keyword evidence="4" id="KW-1185">Reference proteome</keyword>
<feature type="domain" description="KY-like immunoglobulin-like" evidence="2">
    <location>
        <begin position="87"/>
        <end position="198"/>
    </location>
</feature>
<dbReference type="Proteomes" id="UP000784294">
    <property type="component" value="Unassembled WGS sequence"/>
</dbReference>
<evidence type="ECO:0000313" key="4">
    <source>
        <dbReference type="Proteomes" id="UP000784294"/>
    </source>
</evidence>
<feature type="region of interest" description="Disordered" evidence="1">
    <location>
        <begin position="23"/>
        <end position="47"/>
    </location>
</feature>
<accession>A0A448XAT4</accession>
<dbReference type="EMBL" id="CAAALY010244188">
    <property type="protein sequence ID" value="VEL32441.1"/>
    <property type="molecule type" value="Genomic_DNA"/>
</dbReference>
<dbReference type="InterPro" id="IPR056564">
    <property type="entry name" value="Ig-like_KY"/>
</dbReference>
<dbReference type="Pfam" id="PF23265">
    <property type="entry name" value="Ig-like_KY"/>
    <property type="match status" value="1"/>
</dbReference>
<dbReference type="PANTHER" id="PTHR47020">
    <property type="entry name" value="HILLARIN"/>
    <property type="match status" value="1"/>
</dbReference>
<evidence type="ECO:0000256" key="1">
    <source>
        <dbReference type="SAM" id="MobiDB-lite"/>
    </source>
</evidence>
<reference evidence="3" key="1">
    <citation type="submission" date="2018-11" db="EMBL/GenBank/DDBJ databases">
        <authorList>
            <consortium name="Pathogen Informatics"/>
        </authorList>
    </citation>
    <scope>NUCLEOTIDE SEQUENCE</scope>
</reference>